<evidence type="ECO:0000256" key="1">
    <source>
        <dbReference type="SAM" id="Phobius"/>
    </source>
</evidence>
<dbReference type="RefSeq" id="WP_011770948.1">
    <property type="nucleotide sequence ID" value="NC_008709.1"/>
</dbReference>
<proteinExistence type="predicted"/>
<dbReference type="OrthoDB" id="6401673at2"/>
<dbReference type="eggNOG" id="ENOG5033M4Y">
    <property type="taxonomic scope" value="Bacteria"/>
</dbReference>
<dbReference type="EMBL" id="CP000510">
    <property type="protein sequence ID" value="ABM04391.1"/>
    <property type="molecule type" value="Genomic_DNA"/>
</dbReference>
<evidence type="ECO:0000313" key="2">
    <source>
        <dbReference type="EMBL" id="ABM04391.1"/>
    </source>
</evidence>
<evidence type="ECO:0008006" key="4">
    <source>
        <dbReference type="Google" id="ProtNLM"/>
    </source>
</evidence>
<keyword evidence="1" id="KW-0812">Transmembrane</keyword>
<feature type="transmembrane region" description="Helical" evidence="1">
    <location>
        <begin position="12"/>
        <end position="31"/>
    </location>
</feature>
<protein>
    <recommendedName>
        <fullName evidence="4">DUF4760 domain-containing protein</fullName>
    </recommendedName>
</protein>
<name>A1SY26_PSYIN</name>
<gene>
    <name evidence="2" type="ordered locus">Ping_2679</name>
</gene>
<organism evidence="2 3">
    <name type="scientific">Psychromonas ingrahamii (strain DSM 17664 / CCUG 51855 / 37)</name>
    <dbReference type="NCBI Taxonomy" id="357804"/>
    <lineage>
        <taxon>Bacteria</taxon>
        <taxon>Pseudomonadati</taxon>
        <taxon>Pseudomonadota</taxon>
        <taxon>Gammaproteobacteria</taxon>
        <taxon>Alteromonadales</taxon>
        <taxon>Psychromonadaceae</taxon>
        <taxon>Psychromonas</taxon>
    </lineage>
</organism>
<dbReference type="KEGG" id="pin:Ping_2679"/>
<dbReference type="AlphaFoldDB" id="A1SY26"/>
<reference evidence="2 3" key="1">
    <citation type="submission" date="2007-01" db="EMBL/GenBank/DDBJ databases">
        <title>Complete sequence of Psychromonas ingrahamii 37.</title>
        <authorList>
            <consortium name="US DOE Joint Genome Institute"/>
            <person name="Copeland A."/>
            <person name="Lucas S."/>
            <person name="Lapidus A."/>
            <person name="Barry K."/>
            <person name="Detter J.C."/>
            <person name="Glavina del Rio T."/>
            <person name="Hammon N."/>
            <person name="Israni S."/>
            <person name="Dalin E."/>
            <person name="Tice H."/>
            <person name="Pitluck S."/>
            <person name="Thompson L.S."/>
            <person name="Brettin T."/>
            <person name="Bruce D."/>
            <person name="Han C."/>
            <person name="Tapia R."/>
            <person name="Schmutz J."/>
            <person name="Larimer F."/>
            <person name="Land M."/>
            <person name="Hauser L."/>
            <person name="Kyrpides N."/>
            <person name="Ivanova N."/>
            <person name="Staley J."/>
            <person name="Richardson P."/>
        </authorList>
    </citation>
    <scope>NUCLEOTIDE SEQUENCE [LARGE SCALE GENOMIC DNA]</scope>
    <source>
        <strain evidence="2 3">37</strain>
    </source>
</reference>
<evidence type="ECO:0000313" key="3">
    <source>
        <dbReference type="Proteomes" id="UP000000639"/>
    </source>
</evidence>
<keyword evidence="1" id="KW-1133">Transmembrane helix</keyword>
<dbReference type="HOGENOM" id="CLU_1843471_0_0_6"/>
<sequence>MLLDLSIWERWLPFVALIVAIFVVKIAYVQVHVGREEARRAAANNIYQQYLTLCFENSKFAKGLVQPSGTNNLDYSKYCWFVSMMLFSFEQIIEINVSEEKWHRAIKLQLLRHKDFLNKSSTVREEQWDDRLIGIINEL</sequence>
<dbReference type="Proteomes" id="UP000000639">
    <property type="component" value="Chromosome"/>
</dbReference>
<keyword evidence="3" id="KW-1185">Reference proteome</keyword>
<keyword evidence="1" id="KW-0472">Membrane</keyword>
<accession>A1SY26</accession>